<feature type="transmembrane region" description="Helical" evidence="11">
    <location>
        <begin position="808"/>
        <end position="832"/>
    </location>
</feature>
<comment type="similarity">
    <text evidence="2">Belongs to the SYG1 (TC 2.A.94) family.</text>
</comment>
<evidence type="ECO:0000256" key="10">
    <source>
        <dbReference type="SAM" id="Coils"/>
    </source>
</evidence>
<keyword evidence="6 11" id="KW-0812">Transmembrane</keyword>
<feature type="domain" description="EXS" evidence="12">
    <location>
        <begin position="742"/>
        <end position="919"/>
    </location>
</feature>
<feature type="transmembrane region" description="Helical" evidence="11">
    <location>
        <begin position="745"/>
        <end position="761"/>
    </location>
</feature>
<protein>
    <recommendedName>
        <fullName evidence="15">SPX domain-containing protein</fullName>
    </recommendedName>
</protein>
<organism evidence="14">
    <name type="scientific">Fagus sylvatica</name>
    <name type="common">Beechnut</name>
    <dbReference type="NCBI Taxonomy" id="28930"/>
    <lineage>
        <taxon>Eukaryota</taxon>
        <taxon>Viridiplantae</taxon>
        <taxon>Streptophyta</taxon>
        <taxon>Embryophyta</taxon>
        <taxon>Tracheophyta</taxon>
        <taxon>Spermatophyta</taxon>
        <taxon>Magnoliopsida</taxon>
        <taxon>eudicotyledons</taxon>
        <taxon>Gunneridae</taxon>
        <taxon>Pentapetalae</taxon>
        <taxon>rosids</taxon>
        <taxon>fabids</taxon>
        <taxon>Fagales</taxon>
        <taxon>Fagaceae</taxon>
        <taxon>Fagus</taxon>
    </lineage>
</organism>
<feature type="transmembrane region" description="Helical" evidence="11">
    <location>
        <begin position="658"/>
        <end position="679"/>
    </location>
</feature>
<keyword evidence="3" id="KW-0813">Transport</keyword>
<evidence type="ECO:0000256" key="1">
    <source>
        <dbReference type="ARBA" id="ARBA00004651"/>
    </source>
</evidence>
<dbReference type="GO" id="GO:0006817">
    <property type="term" value="P:phosphate ion transport"/>
    <property type="evidence" value="ECO:0007669"/>
    <property type="project" value="UniProtKB-KW"/>
</dbReference>
<evidence type="ECO:0000259" key="12">
    <source>
        <dbReference type="PROSITE" id="PS51380"/>
    </source>
</evidence>
<evidence type="ECO:0000256" key="9">
    <source>
        <dbReference type="ARBA" id="ARBA00043939"/>
    </source>
</evidence>
<dbReference type="CDD" id="cd14476">
    <property type="entry name" value="SPX_PHO1_like"/>
    <property type="match status" value="2"/>
</dbReference>
<keyword evidence="5" id="KW-0592">Phosphate transport</keyword>
<evidence type="ECO:0000256" key="7">
    <source>
        <dbReference type="ARBA" id="ARBA00022989"/>
    </source>
</evidence>
<feature type="domain" description="SPX" evidence="13">
    <location>
        <begin position="1"/>
        <end position="144"/>
    </location>
</feature>
<dbReference type="PROSITE" id="PS51380">
    <property type="entry name" value="EXS"/>
    <property type="match status" value="1"/>
</dbReference>
<evidence type="ECO:0000256" key="8">
    <source>
        <dbReference type="ARBA" id="ARBA00023136"/>
    </source>
</evidence>
<keyword evidence="8 11" id="KW-0472">Membrane</keyword>
<sequence length="919" mass="106350">MKFGEEFASQMVLEWKEAYMDYNYLRTVLKDILRFRQRNASIRPMASTSQGSLKRRVSLYRAFSGLTIRRRNSPKNNEILVNAVQQEESEQKYQTMFHMSSETGGEYEFLFFRRLDEEFNKVINFYKKVVEEVMEEAKELTKQMDTLIAFRIKVDNPVLVEFDGADATKLASNGVSSPLDSVAHPINVIKPVVFERRKMKFGKEFASQIVQEWQEAYMDYNYLKTVLKDILRFRQRNSSTPMASTSQGSLKRRVSLYRAFSGLTSRHRSSPKKKNDDEVILVNAVQQEESEQNYQTMFLMSSETGGENELVFFRRLDDEFNKVVNFYKKKVEDVMEEAKELSKQMDVLIALRIKVDNPVMELGGADLRNLASNGVSSPLATAAHPINGRKPGLSHMDVIQEVEMSSEGHLGDEKQEDNVEKACDHSKTNGHKVKIKGFRPASIEILDHVKINVTPETPVSTLKGILMSSNSDFSFSRKELRKAEEQMTQAFIEFYQKLRLLKSYGFLNQLAFLKITKKYDKITSRNASKTYMEMVDNSYIGSSDEQPLLAAIVVLVHARGILQSEGRTQYMENMFPLYSLFGFIVIHMLMYSANLYFWRRYRVNYSFIFGFKQGTELGYREVFLLSSGLGVLALAGVISNLDMEMDPRTKSFRALTELVPLGLLTIVLLIIFCPFNIIFRSSRFFLIRSTLHCICAPLYKVTLPDFFLADQLTSQVQAFRSLEFYVCYYGWGDFKRRSNKCQRSEMFQTFYFIVAIIPYWIRFLQSIRRLVEEKDAMHGFNGLKYFSTLIAVAMRTSYDLKRGMTWKIIAAVSSGVATVIATYWDIVIDWGLLQRNSKNPWLRDKLLVSNRSVYFVAMVLNVILRLAWLQSVLGFREAPFLDRQALVAIVACLEILRRGIWNFFRHAILIRKIQSSNYY</sequence>
<feature type="transmembrane region" description="Helical" evidence="11">
    <location>
        <begin position="853"/>
        <end position="873"/>
    </location>
</feature>
<evidence type="ECO:0000256" key="6">
    <source>
        <dbReference type="ARBA" id="ARBA00022692"/>
    </source>
</evidence>
<dbReference type="PROSITE" id="PS51382">
    <property type="entry name" value="SPX"/>
    <property type="match status" value="2"/>
</dbReference>
<dbReference type="Pfam" id="PF03105">
    <property type="entry name" value="SPX"/>
    <property type="match status" value="2"/>
</dbReference>
<evidence type="ECO:0000259" key="13">
    <source>
        <dbReference type="PROSITE" id="PS51382"/>
    </source>
</evidence>
<evidence type="ECO:0000256" key="11">
    <source>
        <dbReference type="SAM" id="Phobius"/>
    </source>
</evidence>
<proteinExistence type="inferred from homology"/>
<dbReference type="GO" id="GO:0000822">
    <property type="term" value="F:inositol hexakisphosphate binding"/>
    <property type="evidence" value="ECO:0007669"/>
    <property type="project" value="TreeGrafter"/>
</dbReference>
<feature type="transmembrane region" description="Helical" evidence="11">
    <location>
        <begin position="619"/>
        <end position="638"/>
    </location>
</feature>
<dbReference type="PANTHER" id="PTHR10783">
    <property type="entry name" value="XENOTROPIC AND POLYTROPIC RETROVIRUS RECEPTOR 1-RELATED"/>
    <property type="match status" value="1"/>
</dbReference>
<keyword evidence="4" id="KW-1003">Cell membrane</keyword>
<evidence type="ECO:0000256" key="5">
    <source>
        <dbReference type="ARBA" id="ARBA00022592"/>
    </source>
</evidence>
<feature type="coiled-coil region" evidence="10">
    <location>
        <begin position="324"/>
        <end position="351"/>
    </location>
</feature>
<dbReference type="EMBL" id="OIVN01002557">
    <property type="protein sequence ID" value="SPD04614.1"/>
    <property type="molecule type" value="Genomic_DNA"/>
</dbReference>
<reference evidence="14" key="1">
    <citation type="submission" date="2018-02" db="EMBL/GenBank/DDBJ databases">
        <authorList>
            <person name="Cohen D.B."/>
            <person name="Kent A.D."/>
        </authorList>
    </citation>
    <scope>NUCLEOTIDE SEQUENCE</scope>
</reference>
<dbReference type="Pfam" id="PF03124">
    <property type="entry name" value="EXS"/>
    <property type="match status" value="1"/>
</dbReference>
<dbReference type="GO" id="GO:0005802">
    <property type="term" value="C:trans-Golgi network"/>
    <property type="evidence" value="ECO:0007669"/>
    <property type="project" value="TreeGrafter"/>
</dbReference>
<gene>
    <name evidence="14" type="ORF">FSB_LOCUS32496</name>
</gene>
<evidence type="ECO:0000256" key="2">
    <source>
        <dbReference type="ARBA" id="ARBA00009665"/>
    </source>
</evidence>
<name>A0A2N9GZ75_FAGSY</name>
<keyword evidence="7 11" id="KW-1133">Transmembrane helix</keyword>
<feature type="domain" description="SPX" evidence="13">
    <location>
        <begin position="199"/>
        <end position="533"/>
    </location>
</feature>
<evidence type="ECO:0000256" key="4">
    <source>
        <dbReference type="ARBA" id="ARBA00022475"/>
    </source>
</evidence>
<evidence type="ECO:0008006" key="15">
    <source>
        <dbReference type="Google" id="ProtNLM"/>
    </source>
</evidence>
<dbReference type="InterPro" id="IPR004342">
    <property type="entry name" value="EXS_C"/>
</dbReference>
<accession>A0A2N9GZ75</accession>
<comment type="function">
    <text evidence="9">May transport inorganic phosphate (Pi).</text>
</comment>
<evidence type="ECO:0000256" key="3">
    <source>
        <dbReference type="ARBA" id="ARBA00022448"/>
    </source>
</evidence>
<evidence type="ECO:0000313" key="14">
    <source>
        <dbReference type="EMBL" id="SPD04614.1"/>
    </source>
</evidence>
<dbReference type="GO" id="GO:0005886">
    <property type="term" value="C:plasma membrane"/>
    <property type="evidence" value="ECO:0007669"/>
    <property type="project" value="UniProtKB-SubCell"/>
</dbReference>
<dbReference type="AlphaFoldDB" id="A0A2N9GZ75"/>
<dbReference type="GO" id="GO:0016036">
    <property type="term" value="P:cellular response to phosphate starvation"/>
    <property type="evidence" value="ECO:0007669"/>
    <property type="project" value="TreeGrafter"/>
</dbReference>
<dbReference type="InterPro" id="IPR034092">
    <property type="entry name" value="PHO1_SPX"/>
</dbReference>
<dbReference type="PANTHER" id="PTHR10783:SF124">
    <property type="entry name" value="PHOSPHATE TRANSPORTER PHO1 HOMOLOG 9"/>
    <property type="match status" value="1"/>
</dbReference>
<feature type="transmembrane region" description="Helical" evidence="11">
    <location>
        <begin position="577"/>
        <end position="598"/>
    </location>
</feature>
<keyword evidence="10" id="KW-0175">Coiled coil</keyword>
<dbReference type="InterPro" id="IPR004331">
    <property type="entry name" value="SPX_dom"/>
</dbReference>
<comment type="subcellular location">
    <subcellularLocation>
        <location evidence="1">Cell membrane</location>
        <topology evidence="1">Multi-pass membrane protein</topology>
    </subcellularLocation>
</comment>